<protein>
    <submittedName>
        <fullName evidence="2">Uncharacterized protein</fullName>
    </submittedName>
</protein>
<gene>
    <name evidence="2" type="ORF">Bca52824_023169</name>
</gene>
<dbReference type="EMBL" id="JAAMPC010000005">
    <property type="protein sequence ID" value="KAG2311612.1"/>
    <property type="molecule type" value="Genomic_DNA"/>
</dbReference>
<feature type="region of interest" description="Disordered" evidence="1">
    <location>
        <begin position="1"/>
        <end position="36"/>
    </location>
</feature>
<name>A0A8X7VI28_BRACI</name>
<evidence type="ECO:0000313" key="3">
    <source>
        <dbReference type="Proteomes" id="UP000886595"/>
    </source>
</evidence>
<accession>A0A8X7VI28</accession>
<dbReference type="AlphaFoldDB" id="A0A8X7VI28"/>
<evidence type="ECO:0000313" key="2">
    <source>
        <dbReference type="EMBL" id="KAG2311612.1"/>
    </source>
</evidence>
<comment type="caution">
    <text evidence="2">The sequence shown here is derived from an EMBL/GenBank/DDBJ whole genome shotgun (WGS) entry which is preliminary data.</text>
</comment>
<proteinExistence type="predicted"/>
<feature type="compositionally biased region" description="Basic and acidic residues" evidence="1">
    <location>
        <begin position="1"/>
        <end position="30"/>
    </location>
</feature>
<keyword evidence="3" id="KW-1185">Reference proteome</keyword>
<dbReference type="Proteomes" id="UP000886595">
    <property type="component" value="Unassembled WGS sequence"/>
</dbReference>
<organism evidence="2 3">
    <name type="scientific">Brassica carinata</name>
    <name type="common">Ethiopian mustard</name>
    <name type="synonym">Abyssinian cabbage</name>
    <dbReference type="NCBI Taxonomy" id="52824"/>
    <lineage>
        <taxon>Eukaryota</taxon>
        <taxon>Viridiplantae</taxon>
        <taxon>Streptophyta</taxon>
        <taxon>Embryophyta</taxon>
        <taxon>Tracheophyta</taxon>
        <taxon>Spermatophyta</taxon>
        <taxon>Magnoliopsida</taxon>
        <taxon>eudicotyledons</taxon>
        <taxon>Gunneridae</taxon>
        <taxon>Pentapetalae</taxon>
        <taxon>rosids</taxon>
        <taxon>malvids</taxon>
        <taxon>Brassicales</taxon>
        <taxon>Brassicaceae</taxon>
        <taxon>Brassiceae</taxon>
        <taxon>Brassica</taxon>
    </lineage>
</organism>
<evidence type="ECO:0000256" key="1">
    <source>
        <dbReference type="SAM" id="MobiDB-lite"/>
    </source>
</evidence>
<reference evidence="2 3" key="1">
    <citation type="submission" date="2020-02" db="EMBL/GenBank/DDBJ databases">
        <authorList>
            <person name="Ma Q."/>
            <person name="Huang Y."/>
            <person name="Song X."/>
            <person name="Pei D."/>
        </authorList>
    </citation>
    <scope>NUCLEOTIDE SEQUENCE [LARGE SCALE GENOMIC DNA]</scope>
    <source>
        <strain evidence="2">Sxm20200214</strain>
        <tissue evidence="2">Leaf</tissue>
    </source>
</reference>
<sequence length="125" mass="14350">MRESFVKLNDRDDDATRSSDDDGDATRSSDDGEDEIERRRRCRSRLLRKSRDFDFSLETLLMQSKEEDDKSSYTALLLKDIKNFHGEGRVVDDEEEDLSSLLRLVLQKLAPLLKQSSILTPPASV</sequence>